<feature type="transmembrane region" description="Helical" evidence="1">
    <location>
        <begin position="6"/>
        <end position="28"/>
    </location>
</feature>
<dbReference type="EMBL" id="UINC01020163">
    <property type="protein sequence ID" value="SVA84931.1"/>
    <property type="molecule type" value="Genomic_DNA"/>
</dbReference>
<dbReference type="AlphaFoldDB" id="A0A381Z7K9"/>
<name>A0A381Z7K9_9ZZZZ</name>
<evidence type="ECO:0000256" key="1">
    <source>
        <dbReference type="SAM" id="Phobius"/>
    </source>
</evidence>
<gene>
    <name evidence="2" type="ORF">METZ01_LOCUS137785</name>
</gene>
<reference evidence="2" key="1">
    <citation type="submission" date="2018-05" db="EMBL/GenBank/DDBJ databases">
        <authorList>
            <person name="Lanie J.A."/>
            <person name="Ng W.-L."/>
            <person name="Kazmierczak K.M."/>
            <person name="Andrzejewski T.M."/>
            <person name="Davidsen T.M."/>
            <person name="Wayne K.J."/>
            <person name="Tettelin H."/>
            <person name="Glass J.I."/>
            <person name="Rusch D."/>
            <person name="Podicherti R."/>
            <person name="Tsui H.-C.T."/>
            <person name="Winkler M.E."/>
        </authorList>
    </citation>
    <scope>NUCLEOTIDE SEQUENCE</scope>
</reference>
<evidence type="ECO:0000313" key="2">
    <source>
        <dbReference type="EMBL" id="SVA84931.1"/>
    </source>
</evidence>
<accession>A0A381Z7K9</accession>
<protein>
    <submittedName>
        <fullName evidence="2">Uncharacterized protein</fullName>
    </submittedName>
</protein>
<keyword evidence="1" id="KW-0472">Membrane</keyword>
<keyword evidence="1" id="KW-1133">Transmembrane helix</keyword>
<keyword evidence="1" id="KW-0812">Transmembrane</keyword>
<sequence length="199" mass="22788">MKKKTIISIFITIVVSTATFYGGLYYGVMKTESVFEELLKEFKDISEKVHTFAEVSDPKTVRLYISELKRILDDITFLNNLVSSGQLADESFNIFGSKLDDVNDNVSSLRNELYEEMESLRLSLTVKMDDKVYGLKEDVITNRKHDRSNVISKFGDVNSKLDLLQSKLDEVNTDMKDVKDSKYGKKIFKQLQEKKNGKG</sequence>
<proteinExistence type="predicted"/>
<organism evidence="2">
    <name type="scientific">marine metagenome</name>
    <dbReference type="NCBI Taxonomy" id="408172"/>
    <lineage>
        <taxon>unclassified sequences</taxon>
        <taxon>metagenomes</taxon>
        <taxon>ecological metagenomes</taxon>
    </lineage>
</organism>